<protein>
    <recommendedName>
        <fullName evidence="2">Reverse transcriptase Ty1/copia-type domain-containing protein</fullName>
    </recommendedName>
</protein>
<feature type="region of interest" description="Disordered" evidence="1">
    <location>
        <begin position="300"/>
        <end position="480"/>
    </location>
</feature>
<reference evidence="3 4" key="1">
    <citation type="journal article" date="2012" name="Genome Biol.">
        <title>Genome and low-iron response of an oceanic diatom adapted to chronic iron limitation.</title>
        <authorList>
            <person name="Lommer M."/>
            <person name="Specht M."/>
            <person name="Roy A.S."/>
            <person name="Kraemer L."/>
            <person name="Andreson R."/>
            <person name="Gutowska M.A."/>
            <person name="Wolf J."/>
            <person name="Bergner S.V."/>
            <person name="Schilhabel M.B."/>
            <person name="Klostermeier U.C."/>
            <person name="Beiko R.G."/>
            <person name="Rosenstiel P."/>
            <person name="Hippler M."/>
            <person name="Laroche J."/>
        </authorList>
    </citation>
    <scope>NUCLEOTIDE SEQUENCE [LARGE SCALE GENOMIC DNA]</scope>
    <source>
        <strain evidence="3 4">CCMP1005</strain>
    </source>
</reference>
<comment type="caution">
    <text evidence="3">The sequence shown here is derived from an EMBL/GenBank/DDBJ whole genome shotgun (WGS) entry which is preliminary data.</text>
</comment>
<dbReference type="InterPro" id="IPR013103">
    <property type="entry name" value="RVT_2"/>
</dbReference>
<sequence length="890" mass="99519">MAFPSTATYRDVVRGNDVCNIDVSVADIDNADRVYGPVVAALRGKTVRRKPHSTINTYVEIPRALKDPWKNVDLTADIFFIDGRAFVICKSRGIGYIMTKAIKTRSKAKPIDGEFKCIQNSFPFPVHLLAKDEHGGPIERENRTMKERFRSIQSSLPYSVLPFTLDEYLVRYITFWRNAISTSKNQGVPLYPPRAFVLGDSVDFRKVGQLMFGELVETHEDPDPTNSTDEDRTAEMINLGPTGSPSGSHYFYNPETRRVNRRKQWTRRPLTRAIINRINEIGVQDKKRRAGVAIFADRNRIPIPDDDDEPEGSRPAGVDGVDDGDNDDDDDLIGRDDYPPALNMAYDSDSSSDEDSDDESFTSDDGDPDLDEALVYDFDHDLDLDDDQSYDSKSGADESRSEAQNSRSDADESTSEAQNSRSASARADATSTTRAGRVSRPPRGLVEDYVNVQTDGAAPLDDDPGQVRQTTAAPGDDPEQVKQAIEDRTKEIAEERHERLFCAEDLAVNLYYGKPLPDFSAQPSGHVEFQQRMRNLTNEHTTFCQTQLGVNSTIFARDDEASILSEDGTAVITHFVMNQLSMKAAVKKHGHAAEEAVGKELLQMHHKDVYRPVHGTSLSSEDRRHRTVEAIMTVKEKMEGTKLKKLKGRFCADGRAQRGTMTKDETTSPTVHIDSVFLTSAIDAHEGRKTAERGEDDVYMILRGKVAELMVETAPDVYRDYLTYDSRGNAVLYVKLKRALYGLIKSALLFYQELMSDLTTQGFVVNPYDPCVANKTVDGTQLTVRWHVDDLMLSHLKDEALTEVIDWFKAKYGNLSISRGDRHTYLGMQFDFSAKGKAAISMGPYEEAIIEDFPEELEGYSEYPAAANLFEVSPRQRARSTLGGASTNLS</sequence>
<evidence type="ECO:0000313" key="3">
    <source>
        <dbReference type="EMBL" id="EJK47923.1"/>
    </source>
</evidence>
<evidence type="ECO:0000256" key="1">
    <source>
        <dbReference type="SAM" id="MobiDB-lite"/>
    </source>
</evidence>
<feature type="region of interest" description="Disordered" evidence="1">
    <location>
        <begin position="217"/>
        <end position="253"/>
    </location>
</feature>
<keyword evidence="4" id="KW-1185">Reference proteome</keyword>
<feature type="compositionally biased region" description="Low complexity" evidence="1">
    <location>
        <begin position="420"/>
        <end position="435"/>
    </location>
</feature>
<accession>K0R4C3</accession>
<proteinExistence type="predicted"/>
<dbReference type="EMBL" id="AGNL01046482">
    <property type="protein sequence ID" value="EJK47923.1"/>
    <property type="molecule type" value="Genomic_DNA"/>
</dbReference>
<evidence type="ECO:0000259" key="2">
    <source>
        <dbReference type="Pfam" id="PF07727"/>
    </source>
</evidence>
<feature type="domain" description="Reverse transcriptase Ty1/copia-type" evidence="2">
    <location>
        <begin position="623"/>
        <end position="853"/>
    </location>
</feature>
<feature type="compositionally biased region" description="Acidic residues" evidence="1">
    <location>
        <begin position="350"/>
        <end position="389"/>
    </location>
</feature>
<evidence type="ECO:0000313" key="4">
    <source>
        <dbReference type="Proteomes" id="UP000266841"/>
    </source>
</evidence>
<dbReference type="eggNOG" id="KOG0017">
    <property type="taxonomic scope" value="Eukaryota"/>
</dbReference>
<feature type="compositionally biased region" description="Acidic residues" evidence="1">
    <location>
        <begin position="320"/>
        <end position="331"/>
    </location>
</feature>
<dbReference type="Proteomes" id="UP000266841">
    <property type="component" value="Unassembled WGS sequence"/>
</dbReference>
<dbReference type="OrthoDB" id="44654at2759"/>
<dbReference type="AlphaFoldDB" id="K0R4C3"/>
<dbReference type="Pfam" id="PF07727">
    <property type="entry name" value="RVT_2"/>
    <property type="match status" value="1"/>
</dbReference>
<name>K0R4C3_THAOC</name>
<organism evidence="3 4">
    <name type="scientific">Thalassiosira oceanica</name>
    <name type="common">Marine diatom</name>
    <dbReference type="NCBI Taxonomy" id="159749"/>
    <lineage>
        <taxon>Eukaryota</taxon>
        <taxon>Sar</taxon>
        <taxon>Stramenopiles</taxon>
        <taxon>Ochrophyta</taxon>
        <taxon>Bacillariophyta</taxon>
        <taxon>Coscinodiscophyceae</taxon>
        <taxon>Thalassiosirophycidae</taxon>
        <taxon>Thalassiosirales</taxon>
        <taxon>Thalassiosiraceae</taxon>
        <taxon>Thalassiosira</taxon>
    </lineage>
</organism>
<gene>
    <name evidence="3" type="ORF">THAOC_33324</name>
</gene>